<keyword evidence="2" id="KW-1185">Reference proteome</keyword>
<dbReference type="EMBL" id="FWWR01000009">
    <property type="protein sequence ID" value="SMB86430.1"/>
    <property type="molecule type" value="Genomic_DNA"/>
</dbReference>
<dbReference type="STRING" id="573058.SAMN00017477_0895"/>
<sequence length="135" mass="16062">MRIIIEGADGVGKSTITKKVADKFNLSLVHFTNKDPRDLNFYYQSLRKDNVIYDRSFLSEMIYPKIFNRPQKLKEYEFQYLLEKAKELDIKILIINNYDFNLKNFEEKVIKDNINLIKDDYLKLAGKYNIPIAKK</sequence>
<dbReference type="Gene3D" id="3.40.50.300">
    <property type="entry name" value="P-loop containing nucleotide triphosphate hydrolases"/>
    <property type="match status" value="1"/>
</dbReference>
<evidence type="ECO:0000313" key="2">
    <source>
        <dbReference type="Proteomes" id="UP000192368"/>
    </source>
</evidence>
<protein>
    <recommendedName>
        <fullName evidence="3">Thymidylate kinase</fullName>
    </recommendedName>
</protein>
<reference evidence="2" key="1">
    <citation type="submission" date="2017-04" db="EMBL/GenBank/DDBJ databases">
        <authorList>
            <person name="Varghese N."/>
            <person name="Submissions S."/>
        </authorList>
    </citation>
    <scope>NUCLEOTIDE SEQUENCE [LARGE SCALE GENOMIC DNA]</scope>
    <source>
        <strain evidence="2">DSM 20463</strain>
    </source>
</reference>
<dbReference type="RefSeq" id="WP_084230533.1">
    <property type="nucleotide sequence ID" value="NZ_FWWR01000009.1"/>
</dbReference>
<accession>A0A1W1UZJ4</accession>
<evidence type="ECO:0008006" key="3">
    <source>
        <dbReference type="Google" id="ProtNLM"/>
    </source>
</evidence>
<dbReference type="AlphaFoldDB" id="A0A1W1UZJ4"/>
<organism evidence="1 2">
    <name type="scientific">Peptoniphilus asaccharolyticus DSM 20463</name>
    <dbReference type="NCBI Taxonomy" id="573058"/>
    <lineage>
        <taxon>Bacteria</taxon>
        <taxon>Bacillati</taxon>
        <taxon>Bacillota</taxon>
        <taxon>Tissierellia</taxon>
        <taxon>Tissierellales</taxon>
        <taxon>Peptoniphilaceae</taxon>
        <taxon>Peptoniphilus</taxon>
    </lineage>
</organism>
<dbReference type="Proteomes" id="UP000192368">
    <property type="component" value="Unassembled WGS sequence"/>
</dbReference>
<proteinExistence type="predicted"/>
<dbReference type="OrthoDB" id="9799092at2"/>
<name>A0A1W1UZJ4_PEPAS</name>
<dbReference type="SUPFAM" id="SSF52540">
    <property type="entry name" value="P-loop containing nucleoside triphosphate hydrolases"/>
    <property type="match status" value="1"/>
</dbReference>
<dbReference type="InterPro" id="IPR027417">
    <property type="entry name" value="P-loop_NTPase"/>
</dbReference>
<gene>
    <name evidence="1" type="ORF">SAMN00017477_0895</name>
</gene>
<evidence type="ECO:0000313" key="1">
    <source>
        <dbReference type="EMBL" id="SMB86430.1"/>
    </source>
</evidence>